<comment type="caution">
    <text evidence="2">The sequence shown here is derived from an EMBL/GenBank/DDBJ whole genome shotgun (WGS) entry which is preliminary data.</text>
</comment>
<dbReference type="Pfam" id="PF13635">
    <property type="entry name" value="DUF4143"/>
    <property type="match status" value="1"/>
</dbReference>
<organism evidence="2 3">
    <name type="scientific">Grylomicrobium aquisgranensis</name>
    <dbReference type="NCBI Taxonomy" id="2926318"/>
    <lineage>
        <taxon>Bacteria</taxon>
        <taxon>Bacillati</taxon>
        <taxon>Bacillota</taxon>
        <taxon>Erysipelotrichia</taxon>
        <taxon>Erysipelotrichales</taxon>
        <taxon>Erysipelotrichaceae</taxon>
        <taxon>Grylomicrobium</taxon>
    </lineage>
</organism>
<protein>
    <submittedName>
        <fullName evidence="2">DUF4143 domain-containing protein</fullName>
    </submittedName>
</protein>
<dbReference type="InterPro" id="IPR025420">
    <property type="entry name" value="DUF4143"/>
</dbReference>
<dbReference type="AlphaFoldDB" id="A0AB35U2L9"/>
<feature type="domain" description="DUF4143" evidence="1">
    <location>
        <begin position="1"/>
        <end position="50"/>
    </location>
</feature>
<reference evidence="2 3" key="1">
    <citation type="submission" date="2022-03" db="EMBL/GenBank/DDBJ databases">
        <title>Novel taxa within the pig intestine.</title>
        <authorList>
            <person name="Wylensek D."/>
            <person name="Bishof K."/>
            <person name="Afrizal A."/>
            <person name="Clavel T."/>
        </authorList>
    </citation>
    <scope>NUCLEOTIDE SEQUENCE [LARGE SCALE GENOMIC DNA]</scope>
    <source>
        <strain evidence="2 3">CLA-KB-P133</strain>
    </source>
</reference>
<gene>
    <name evidence="2" type="ORF">MOZ60_04540</name>
</gene>
<keyword evidence="3" id="KW-1185">Reference proteome</keyword>
<proteinExistence type="predicted"/>
<evidence type="ECO:0000259" key="1">
    <source>
        <dbReference type="Pfam" id="PF13635"/>
    </source>
</evidence>
<evidence type="ECO:0000313" key="3">
    <source>
        <dbReference type="Proteomes" id="UP001286174"/>
    </source>
</evidence>
<dbReference type="EMBL" id="JALBUR010000008">
    <property type="protein sequence ID" value="MDX8419361.1"/>
    <property type="molecule type" value="Genomic_DNA"/>
</dbReference>
<accession>A0AB35U2L9</accession>
<sequence length="84" mass="9501">MFESMYIRDIRVYSESLGGQVYHYRDKNGLECDAVILLRNGLYGLVEIKLGGAKTLNKLFDSIDTDKKKESSFLMVLTAVGKYA</sequence>
<name>A0AB35U2L9_9FIRM</name>
<evidence type="ECO:0000313" key="2">
    <source>
        <dbReference type="EMBL" id="MDX8419361.1"/>
    </source>
</evidence>
<dbReference type="Proteomes" id="UP001286174">
    <property type="component" value="Unassembled WGS sequence"/>
</dbReference>